<dbReference type="EMBL" id="CAIIXF020000004">
    <property type="protein sequence ID" value="CAH1781023.1"/>
    <property type="molecule type" value="Genomic_DNA"/>
</dbReference>
<dbReference type="PROSITE" id="PS50940">
    <property type="entry name" value="CHIT_BIND_II"/>
    <property type="match status" value="1"/>
</dbReference>
<sequence>EPVFTAGSGPEFYIRGSDREEQKCPFGQVFVLESCCCEFEFVPVAPCDDTSSFYFADPDGDGCCTYVQCFANRTGYDTLECMPPSVWNDEEKACDIVNNVMDCMNVNCGLEMTDPPCDGSGQGTCCRAGNYYSEGGDNTQYIITDGPGASDRAECCPLNMDGEQLVFNFDEEVCCCELPSF</sequence>
<name>A0A8J1Y0N9_OWEFU</name>
<accession>A0A8J1Y0N9</accession>
<keyword evidence="2" id="KW-1185">Reference proteome</keyword>
<dbReference type="AlphaFoldDB" id="A0A8J1Y0N9"/>
<comment type="caution">
    <text evidence="1">The sequence shown here is derived from an EMBL/GenBank/DDBJ whole genome shotgun (WGS) entry which is preliminary data.</text>
</comment>
<dbReference type="InterPro" id="IPR002557">
    <property type="entry name" value="Chitin-bd_dom"/>
</dbReference>
<evidence type="ECO:0000313" key="2">
    <source>
        <dbReference type="Proteomes" id="UP000749559"/>
    </source>
</evidence>
<dbReference type="GO" id="GO:0005576">
    <property type="term" value="C:extracellular region"/>
    <property type="evidence" value="ECO:0007669"/>
    <property type="project" value="InterPro"/>
</dbReference>
<protein>
    <submittedName>
        <fullName evidence="1">Uncharacterized protein</fullName>
    </submittedName>
</protein>
<proteinExistence type="predicted"/>
<dbReference type="Proteomes" id="UP000749559">
    <property type="component" value="Unassembled WGS sequence"/>
</dbReference>
<dbReference type="OrthoDB" id="5951524at2759"/>
<reference evidence="1" key="1">
    <citation type="submission" date="2022-03" db="EMBL/GenBank/DDBJ databases">
        <authorList>
            <person name="Martin C."/>
        </authorList>
    </citation>
    <scope>NUCLEOTIDE SEQUENCE</scope>
</reference>
<feature type="non-terminal residue" evidence="1">
    <location>
        <position position="1"/>
    </location>
</feature>
<organism evidence="1 2">
    <name type="scientific">Owenia fusiformis</name>
    <name type="common">Polychaete worm</name>
    <dbReference type="NCBI Taxonomy" id="6347"/>
    <lineage>
        <taxon>Eukaryota</taxon>
        <taxon>Metazoa</taxon>
        <taxon>Spiralia</taxon>
        <taxon>Lophotrochozoa</taxon>
        <taxon>Annelida</taxon>
        <taxon>Polychaeta</taxon>
        <taxon>Sedentaria</taxon>
        <taxon>Canalipalpata</taxon>
        <taxon>Sabellida</taxon>
        <taxon>Oweniida</taxon>
        <taxon>Oweniidae</taxon>
        <taxon>Owenia</taxon>
    </lineage>
</organism>
<gene>
    <name evidence="1" type="ORF">OFUS_LOCUS7645</name>
</gene>
<evidence type="ECO:0000313" key="1">
    <source>
        <dbReference type="EMBL" id="CAH1781023.1"/>
    </source>
</evidence>
<dbReference type="GO" id="GO:0008061">
    <property type="term" value="F:chitin binding"/>
    <property type="evidence" value="ECO:0007669"/>
    <property type="project" value="InterPro"/>
</dbReference>